<dbReference type="CDD" id="cd04725">
    <property type="entry name" value="OMP_decarboxylase_like"/>
    <property type="match status" value="1"/>
</dbReference>
<evidence type="ECO:0000256" key="7">
    <source>
        <dbReference type="ARBA" id="ARBA00049157"/>
    </source>
</evidence>
<dbReference type="InterPro" id="IPR011060">
    <property type="entry name" value="RibuloseP-bd_barrel"/>
</dbReference>
<dbReference type="PANTHER" id="PTHR32119:SF2">
    <property type="entry name" value="OROTIDINE 5'-PHOSPHATE DECARBOXYLASE"/>
    <property type="match status" value="1"/>
</dbReference>
<evidence type="ECO:0000256" key="11">
    <source>
        <dbReference type="PIRSR" id="PIRSR614732-2"/>
    </source>
</evidence>
<keyword evidence="5 9" id="KW-0665">Pyrimidine biosynthesis</keyword>
<dbReference type="InterPro" id="IPR013785">
    <property type="entry name" value="Aldolase_TIM"/>
</dbReference>
<dbReference type="InterPro" id="IPR014732">
    <property type="entry name" value="OMPdecase"/>
</dbReference>
<feature type="binding site" evidence="9 11">
    <location>
        <position position="184"/>
    </location>
    <ligand>
        <name>substrate</name>
    </ligand>
</feature>
<dbReference type="EMBL" id="BMJB01000001">
    <property type="protein sequence ID" value="GGA61517.1"/>
    <property type="molecule type" value="Genomic_DNA"/>
</dbReference>
<dbReference type="GO" id="GO:0004590">
    <property type="term" value="F:orotidine-5'-phosphate decarboxylase activity"/>
    <property type="evidence" value="ECO:0007669"/>
    <property type="project" value="UniProtKB-UniRule"/>
</dbReference>
<feature type="binding site" evidence="9 11">
    <location>
        <position position="193"/>
    </location>
    <ligand>
        <name>substrate</name>
    </ligand>
</feature>
<reference evidence="14" key="1">
    <citation type="journal article" date="2014" name="Int. J. Syst. Evol. Microbiol.">
        <title>Complete genome sequence of Corynebacterium casei LMG S-19264T (=DSM 44701T), isolated from a smear-ripened cheese.</title>
        <authorList>
            <consortium name="US DOE Joint Genome Institute (JGI-PGF)"/>
            <person name="Walter F."/>
            <person name="Albersmeier A."/>
            <person name="Kalinowski J."/>
            <person name="Ruckert C."/>
        </authorList>
    </citation>
    <scope>NUCLEOTIDE SEQUENCE</scope>
    <source>
        <strain evidence="14">CGMCC 1.15447</strain>
    </source>
</reference>
<comment type="subunit">
    <text evidence="3 9">Homodimer.</text>
</comment>
<dbReference type="Proteomes" id="UP000648801">
    <property type="component" value="Unassembled WGS sequence"/>
</dbReference>
<feature type="binding site" evidence="9">
    <location>
        <begin position="65"/>
        <end position="74"/>
    </location>
    <ligand>
        <name>substrate</name>
    </ligand>
</feature>
<feature type="active site" description="For OMPdecase activity" evidence="10">
    <location>
        <position position="70"/>
    </location>
</feature>
<sequence length="240" mass="24818">MTSRFDPKDHLIVALDFPDARQALDLVDSLGDACQWFKVGLELYFAAGNRLIEDLRNRGFDVFLDLKLHDIPNTVASAVRTATAAGASLLTIHACGGAAMMTAAAQAATAPGSPRLLAVTVLTSMDSVELAGIGIPDTPAVQALRLAKLAHSCGIDGMVCSPEEVATLRSELGQDALLVIPGIRPAGAALNDQKRVATPESAMAAGASMLVVGRPITRAASPIRAARAILDEITAGAPTT</sequence>
<dbReference type="HAMAP" id="MF_01200_B">
    <property type="entry name" value="OMPdecase_type1_B"/>
    <property type="match status" value="1"/>
</dbReference>
<dbReference type="GO" id="GO:0044205">
    <property type="term" value="P:'de novo' UMP biosynthetic process"/>
    <property type="evidence" value="ECO:0007669"/>
    <property type="project" value="UniProtKB-UniRule"/>
</dbReference>
<dbReference type="EC" id="4.1.1.23" evidence="9"/>
<dbReference type="PANTHER" id="PTHR32119">
    <property type="entry name" value="OROTIDINE 5'-PHOSPHATE DECARBOXYLASE"/>
    <property type="match status" value="1"/>
</dbReference>
<dbReference type="Gene3D" id="3.20.20.70">
    <property type="entry name" value="Aldolase class I"/>
    <property type="match status" value="1"/>
</dbReference>
<dbReference type="PROSITE" id="PS00156">
    <property type="entry name" value="OMPDECASE"/>
    <property type="match status" value="1"/>
</dbReference>
<dbReference type="InterPro" id="IPR018089">
    <property type="entry name" value="OMPdecase_AS"/>
</dbReference>
<comment type="catalytic activity">
    <reaction evidence="7 9 12">
        <text>orotidine 5'-phosphate + H(+) = UMP + CO2</text>
        <dbReference type="Rhea" id="RHEA:11596"/>
        <dbReference type="ChEBI" id="CHEBI:15378"/>
        <dbReference type="ChEBI" id="CHEBI:16526"/>
        <dbReference type="ChEBI" id="CHEBI:57538"/>
        <dbReference type="ChEBI" id="CHEBI:57865"/>
        <dbReference type="EC" id="4.1.1.23"/>
    </reaction>
</comment>
<comment type="pathway">
    <text evidence="2 9 12">Pyrimidine metabolism; UMP biosynthesis via de novo pathway; UMP from orotate: step 2/2.</text>
</comment>
<evidence type="ECO:0000256" key="3">
    <source>
        <dbReference type="ARBA" id="ARBA00011738"/>
    </source>
</evidence>
<keyword evidence="6 9" id="KW-0456">Lyase</keyword>
<dbReference type="GO" id="GO:0005829">
    <property type="term" value="C:cytosol"/>
    <property type="evidence" value="ECO:0007669"/>
    <property type="project" value="TreeGrafter"/>
</dbReference>
<dbReference type="RefSeq" id="WP_188758283.1">
    <property type="nucleotide sequence ID" value="NZ_BMJB01000001.1"/>
</dbReference>
<evidence type="ECO:0000256" key="1">
    <source>
        <dbReference type="ARBA" id="ARBA00002356"/>
    </source>
</evidence>
<evidence type="ECO:0000256" key="4">
    <source>
        <dbReference type="ARBA" id="ARBA00022793"/>
    </source>
</evidence>
<feature type="domain" description="Orotidine 5'-phosphate decarboxylase" evidence="13">
    <location>
        <begin position="10"/>
        <end position="229"/>
    </location>
</feature>
<evidence type="ECO:0000313" key="14">
    <source>
        <dbReference type="EMBL" id="GGA61517.1"/>
    </source>
</evidence>
<feature type="binding site" evidence="9 11">
    <location>
        <position position="213"/>
    </location>
    <ligand>
        <name>substrate</name>
    </ligand>
</feature>
<dbReference type="SMART" id="SM00934">
    <property type="entry name" value="OMPdecase"/>
    <property type="match status" value="1"/>
</dbReference>
<evidence type="ECO:0000256" key="8">
    <source>
        <dbReference type="ARBA" id="ARBA00061012"/>
    </source>
</evidence>
<keyword evidence="4 9" id="KW-0210">Decarboxylase</keyword>
<evidence type="ECO:0000256" key="2">
    <source>
        <dbReference type="ARBA" id="ARBA00004861"/>
    </source>
</evidence>
<evidence type="ECO:0000259" key="13">
    <source>
        <dbReference type="SMART" id="SM00934"/>
    </source>
</evidence>
<evidence type="ECO:0000256" key="5">
    <source>
        <dbReference type="ARBA" id="ARBA00022975"/>
    </source>
</evidence>
<feature type="active site" description="Proton donor" evidence="9">
    <location>
        <position position="67"/>
    </location>
</feature>
<dbReference type="SUPFAM" id="SSF51366">
    <property type="entry name" value="Ribulose-phoshate binding barrel"/>
    <property type="match status" value="1"/>
</dbReference>
<accession>A0A916RL76</accession>
<evidence type="ECO:0000256" key="6">
    <source>
        <dbReference type="ARBA" id="ARBA00023239"/>
    </source>
</evidence>
<evidence type="ECO:0000313" key="15">
    <source>
        <dbReference type="Proteomes" id="UP000648801"/>
    </source>
</evidence>
<feature type="binding site" evidence="9 11">
    <location>
        <position position="214"/>
    </location>
    <ligand>
        <name>substrate</name>
    </ligand>
</feature>
<evidence type="ECO:0000256" key="12">
    <source>
        <dbReference type="RuleBase" id="RU000512"/>
    </source>
</evidence>
<keyword evidence="15" id="KW-1185">Reference proteome</keyword>
<reference evidence="14" key="2">
    <citation type="submission" date="2020-09" db="EMBL/GenBank/DDBJ databases">
        <authorList>
            <person name="Sun Q."/>
            <person name="Zhou Y."/>
        </authorList>
    </citation>
    <scope>NUCLEOTIDE SEQUENCE</scope>
    <source>
        <strain evidence="14">CGMCC 1.15447</strain>
    </source>
</reference>
<dbReference type="NCBIfam" id="TIGR01740">
    <property type="entry name" value="pyrF"/>
    <property type="match status" value="1"/>
</dbReference>
<dbReference type="FunFam" id="3.20.20.70:FF:000015">
    <property type="entry name" value="Orotidine 5'-phosphate decarboxylase"/>
    <property type="match status" value="1"/>
</dbReference>
<name>A0A916RL76_9BACT</name>
<feature type="binding site" evidence="9 11">
    <location>
        <position position="123"/>
    </location>
    <ligand>
        <name>substrate</name>
    </ligand>
</feature>
<organism evidence="14 15">
    <name type="scientific">Edaphobacter acidisoli</name>
    <dbReference type="NCBI Taxonomy" id="2040573"/>
    <lineage>
        <taxon>Bacteria</taxon>
        <taxon>Pseudomonadati</taxon>
        <taxon>Acidobacteriota</taxon>
        <taxon>Terriglobia</taxon>
        <taxon>Terriglobales</taxon>
        <taxon>Acidobacteriaceae</taxon>
        <taxon>Edaphobacter</taxon>
    </lineage>
</organism>
<evidence type="ECO:0000256" key="10">
    <source>
        <dbReference type="PIRSR" id="PIRSR614732-1"/>
    </source>
</evidence>
<comment type="caution">
    <text evidence="14">The sequence shown here is derived from an EMBL/GenBank/DDBJ whole genome shotgun (WGS) entry which is preliminary data.</text>
</comment>
<dbReference type="InterPro" id="IPR047596">
    <property type="entry name" value="OMPdecase_bac"/>
</dbReference>
<dbReference type="AlphaFoldDB" id="A0A916RL76"/>
<dbReference type="NCBIfam" id="NF001273">
    <property type="entry name" value="PRK00230.1"/>
    <property type="match status" value="1"/>
</dbReference>
<comment type="function">
    <text evidence="1 9">Catalyzes the decarboxylation of orotidine 5'-monophosphate (OMP) to uridine 5'-monophosphate (UMP).</text>
</comment>
<dbReference type="InterPro" id="IPR001754">
    <property type="entry name" value="OMPdeCOase_dom"/>
</dbReference>
<feature type="binding site" evidence="9 11">
    <location>
        <position position="16"/>
    </location>
    <ligand>
        <name>substrate</name>
    </ligand>
</feature>
<comment type="similarity">
    <text evidence="8 9">Belongs to the OMP decarboxylase family. Type 1 subfamily.</text>
</comment>
<gene>
    <name evidence="9 14" type="primary">pyrF</name>
    <name evidence="14" type="ORF">GCM10011507_11280</name>
</gene>
<feature type="binding site" evidence="9 11">
    <location>
        <position position="38"/>
    </location>
    <ligand>
        <name>substrate</name>
    </ligand>
</feature>
<evidence type="ECO:0000256" key="9">
    <source>
        <dbReference type="HAMAP-Rule" id="MF_01200"/>
    </source>
</evidence>
<feature type="active site" description="For OMPdecase activity" evidence="10">
    <location>
        <position position="65"/>
    </location>
</feature>
<proteinExistence type="inferred from homology"/>
<protein>
    <recommendedName>
        <fullName evidence="9">Orotidine 5'-phosphate decarboxylase</fullName>
        <ecNumber evidence="9">4.1.1.23</ecNumber>
    </recommendedName>
    <alternativeName>
        <fullName evidence="9">OMP decarboxylase</fullName>
        <shortName evidence="9">OMPDCase</shortName>
        <shortName evidence="9">OMPdecase</shortName>
    </alternativeName>
</protein>
<feature type="active site" description="For OMPdecase activity" evidence="10">
    <location>
        <position position="67"/>
    </location>
</feature>
<dbReference type="Pfam" id="PF00215">
    <property type="entry name" value="OMPdecase"/>
    <property type="match status" value="1"/>
</dbReference>
<dbReference type="GO" id="GO:0006207">
    <property type="term" value="P:'de novo' pyrimidine nucleobase biosynthetic process"/>
    <property type="evidence" value="ECO:0007669"/>
    <property type="project" value="InterPro"/>
</dbReference>